<dbReference type="Proteomes" id="UP001222118">
    <property type="component" value="Chromosome"/>
</dbReference>
<dbReference type="PANTHER" id="PTHR36698">
    <property type="entry name" value="BLL5892 PROTEIN"/>
    <property type="match status" value="1"/>
</dbReference>
<reference evidence="1 2" key="1">
    <citation type="submission" date="2023-02" db="EMBL/GenBank/DDBJ databases">
        <title>Devosia chondri sp. nov., isolated from the phycosphere of marine algae.</title>
        <authorList>
            <person name="Kim J.M."/>
            <person name="Lee J.K."/>
            <person name="Choi B.J."/>
            <person name="Bayburt H."/>
            <person name="Jeon C.O."/>
        </authorList>
    </citation>
    <scope>NUCLEOTIDE SEQUENCE [LARGE SCALE GENOMIC DNA]</scope>
    <source>
        <strain evidence="1 2">G2-5</strain>
    </source>
</reference>
<dbReference type="SUPFAM" id="SSF58104">
    <property type="entry name" value="Methyl-accepting chemotaxis protein (MCP) signaling domain"/>
    <property type="match status" value="1"/>
</dbReference>
<evidence type="ECO:0008006" key="3">
    <source>
        <dbReference type="Google" id="ProtNLM"/>
    </source>
</evidence>
<dbReference type="PANTHER" id="PTHR36698:SF2">
    <property type="entry name" value="MCE_MLAD DOMAIN-CONTAINING PROTEIN"/>
    <property type="match status" value="1"/>
</dbReference>
<evidence type="ECO:0000313" key="1">
    <source>
        <dbReference type="EMBL" id="WDR05823.1"/>
    </source>
</evidence>
<dbReference type="RefSeq" id="WP_282211341.1">
    <property type="nucleotide sequence ID" value="NZ_CP118247.1"/>
</dbReference>
<sequence length="346" mass="36498">MAVIDKVTAQIDPDAVGRVIDNVDSFSANMTSLTSNLDGILKTIPAGQVEEVIADVGTFTESLARNSGEIDSFFASASDLSKTLGTLVDGLTSSVDVINAVAAEIDPKAIGRIIDNADTVSQELTTLTTDIRDIVAAVPTNDIQKVITDVGVFTDSLARNSGEIDRLFETTTTLANSITGFVDGLNSSAGVINEVAAAIDPQAIGRVIDNVDAFSRKLGDNADNVDTIVGNATTVSDSLIGSVDRLNEILAKVNDTVSSTKGQGLFEELSAAAKSVRQLADQLNTSTSNIAVGLNNFTSRGLANYSTLAEEARITLQRLDRVVRNLENNPQGLIFGGETVREYNKR</sequence>
<evidence type="ECO:0000313" key="2">
    <source>
        <dbReference type="Proteomes" id="UP001222118"/>
    </source>
</evidence>
<accession>A0ABY7YWS9</accession>
<name>A0ABY7YWS9_9HYPH</name>
<proteinExistence type="predicted"/>
<gene>
    <name evidence="1" type="ORF">PSQ90_16505</name>
</gene>
<organism evidence="1 2">
    <name type="scientific">Devosia rhodophyticola</name>
    <dbReference type="NCBI Taxonomy" id="3026423"/>
    <lineage>
        <taxon>Bacteria</taxon>
        <taxon>Pseudomonadati</taxon>
        <taxon>Pseudomonadota</taxon>
        <taxon>Alphaproteobacteria</taxon>
        <taxon>Hyphomicrobiales</taxon>
        <taxon>Devosiaceae</taxon>
        <taxon>Devosia</taxon>
    </lineage>
</organism>
<keyword evidence="2" id="KW-1185">Reference proteome</keyword>
<dbReference type="EMBL" id="CP118247">
    <property type="protein sequence ID" value="WDR05823.1"/>
    <property type="molecule type" value="Genomic_DNA"/>
</dbReference>
<protein>
    <recommendedName>
        <fullName evidence="3">MCE family protein</fullName>
    </recommendedName>
</protein>